<dbReference type="AlphaFoldDB" id="A0A2D3NFI4"/>
<sequence>MLHLSKHRLGVRQCPFLQLCGSRHTFVPNSFWAMVCRRTIPLLRKILMNEGIKNGSLYQNLELNSYFCIRRVL</sequence>
<organism evidence="1 2">
    <name type="scientific">Prevotella intermedia</name>
    <dbReference type="NCBI Taxonomy" id="28131"/>
    <lineage>
        <taxon>Bacteria</taxon>
        <taxon>Pseudomonadati</taxon>
        <taxon>Bacteroidota</taxon>
        <taxon>Bacteroidia</taxon>
        <taxon>Bacteroidales</taxon>
        <taxon>Prevotellaceae</taxon>
        <taxon>Prevotella</taxon>
    </lineage>
</organism>
<reference evidence="1 2" key="1">
    <citation type="submission" date="2017-11" db="EMBL/GenBank/DDBJ databases">
        <title>Genome sequencing of Prevotella intermedia KCOM 2033.</title>
        <authorList>
            <person name="Kook J.-K."/>
            <person name="Park S.-N."/>
            <person name="Lim Y.K."/>
        </authorList>
    </citation>
    <scope>NUCLEOTIDE SEQUENCE [LARGE SCALE GENOMIC DNA]</scope>
    <source>
        <strain evidence="1 2">KCOM 2033</strain>
    </source>
</reference>
<proteinExistence type="predicted"/>
<dbReference type="EMBL" id="CP024696">
    <property type="protein sequence ID" value="ATV53746.1"/>
    <property type="molecule type" value="Genomic_DNA"/>
</dbReference>
<dbReference type="Proteomes" id="UP000229323">
    <property type="component" value="Chromosome"/>
</dbReference>
<evidence type="ECO:0000313" key="1">
    <source>
        <dbReference type="EMBL" id="ATV53746.1"/>
    </source>
</evidence>
<evidence type="ECO:0000313" key="2">
    <source>
        <dbReference type="Proteomes" id="UP000229323"/>
    </source>
</evidence>
<protein>
    <submittedName>
        <fullName evidence="1">Uncharacterized protein</fullName>
    </submittedName>
</protein>
<accession>A0A2D3NFI4</accession>
<name>A0A2D3NFI4_PREIN</name>
<gene>
    <name evidence="1" type="ORF">CTM50_12405</name>
</gene>